<evidence type="ECO:0000313" key="7">
    <source>
        <dbReference type="Proteomes" id="UP000198238"/>
    </source>
</evidence>
<keyword evidence="7" id="KW-1185">Reference proteome</keyword>
<evidence type="ECO:0000259" key="5">
    <source>
        <dbReference type="PROSITE" id="PS50893"/>
    </source>
</evidence>
<dbReference type="CDD" id="cd03230">
    <property type="entry name" value="ABC_DR_subfamily_A"/>
    <property type="match status" value="1"/>
</dbReference>
<evidence type="ECO:0000256" key="3">
    <source>
        <dbReference type="ARBA" id="ARBA00022741"/>
    </source>
</evidence>
<feature type="domain" description="ABC transporter" evidence="5">
    <location>
        <begin position="18"/>
        <end position="245"/>
    </location>
</feature>
<dbReference type="InterPro" id="IPR003593">
    <property type="entry name" value="AAA+_ATPase"/>
</dbReference>
<protein>
    <submittedName>
        <fullName evidence="6">ABC transporter ATP-binding protein</fullName>
    </submittedName>
</protein>
<dbReference type="InterPro" id="IPR027417">
    <property type="entry name" value="P-loop_NTPase"/>
</dbReference>
<dbReference type="Gene3D" id="3.40.50.300">
    <property type="entry name" value="P-loop containing nucleotide triphosphate hydrolases"/>
    <property type="match status" value="1"/>
</dbReference>
<accession>A0A220S329</accession>
<dbReference type="PROSITE" id="PS50893">
    <property type="entry name" value="ABC_TRANSPORTER_2"/>
    <property type="match status" value="1"/>
</dbReference>
<dbReference type="Proteomes" id="UP000198238">
    <property type="component" value="Chromosome"/>
</dbReference>
<dbReference type="Pfam" id="PF00005">
    <property type="entry name" value="ABC_tran"/>
    <property type="match status" value="1"/>
</dbReference>
<keyword evidence="2" id="KW-1003">Cell membrane</keyword>
<sequence length="309" mass="33576">MPSENPKTLQGTRMSNHVELKNVTKRFGAQKAVNQVNLVLKAGESVGLAGHNGAGKSTLIKLILGLITPSEGEVMLLGEQTGSKAGAPVRSQIGYLPETVALHPSLTGLETLAFYAKLKKQPLTKNQELLERVGILQAAGRRVGTYSKGMRQRLALAQALLGEPKVLLFDEPTTGLDPASRQMFYEVVRELNGKGATVLLSTHALAELDGHTDRIVVMRNGVKAADGSMGELHIQSGLPLTVKARLRDGRALSDRWDTSDGLNFRAQCKAEERMNLLAELGSLSGLEYLDIHTPTLDEMYAEFLKREDK</sequence>
<dbReference type="InterPro" id="IPR051782">
    <property type="entry name" value="ABC_Transporter_VariousFunc"/>
</dbReference>
<keyword evidence="1" id="KW-0813">Transport</keyword>
<dbReference type="SUPFAM" id="SSF52540">
    <property type="entry name" value="P-loop containing nucleoside triphosphate hydrolases"/>
    <property type="match status" value="1"/>
</dbReference>
<reference evidence="6 7" key="1">
    <citation type="submission" date="2017-06" db="EMBL/GenBank/DDBJ databases">
        <title>Neisseria chenwenguii sp. nov., isolated from the intestinal contents of Tibetan Plateau Pika in Yushu, Qinghai Province, China.</title>
        <authorList>
            <person name="Zhang G."/>
        </authorList>
    </citation>
    <scope>NUCLEOTIDE SEQUENCE [LARGE SCALE GENOMIC DNA]</scope>
    <source>
        <strain evidence="6 7">10023</strain>
    </source>
</reference>
<dbReference type="EMBL" id="CP022278">
    <property type="protein sequence ID" value="ASK27884.1"/>
    <property type="molecule type" value="Genomic_DNA"/>
</dbReference>
<dbReference type="InterPro" id="IPR017871">
    <property type="entry name" value="ABC_transporter-like_CS"/>
</dbReference>
<dbReference type="KEGG" id="nei:BG910_09200"/>
<keyword evidence="4 6" id="KW-0067">ATP-binding</keyword>
<gene>
    <name evidence="6" type="ORF">BG910_09200</name>
</gene>
<dbReference type="GO" id="GO:0016887">
    <property type="term" value="F:ATP hydrolysis activity"/>
    <property type="evidence" value="ECO:0007669"/>
    <property type="project" value="InterPro"/>
</dbReference>
<dbReference type="PROSITE" id="PS00211">
    <property type="entry name" value="ABC_TRANSPORTER_1"/>
    <property type="match status" value="1"/>
</dbReference>
<keyword evidence="3" id="KW-0547">Nucleotide-binding</keyword>
<evidence type="ECO:0000256" key="2">
    <source>
        <dbReference type="ARBA" id="ARBA00022475"/>
    </source>
</evidence>
<evidence type="ECO:0000256" key="4">
    <source>
        <dbReference type="ARBA" id="ARBA00022840"/>
    </source>
</evidence>
<dbReference type="SMART" id="SM00382">
    <property type="entry name" value="AAA"/>
    <property type="match status" value="1"/>
</dbReference>
<dbReference type="GO" id="GO:0005524">
    <property type="term" value="F:ATP binding"/>
    <property type="evidence" value="ECO:0007669"/>
    <property type="project" value="UniProtKB-KW"/>
</dbReference>
<evidence type="ECO:0000256" key="1">
    <source>
        <dbReference type="ARBA" id="ARBA00022448"/>
    </source>
</evidence>
<dbReference type="PANTHER" id="PTHR42939">
    <property type="entry name" value="ABC TRANSPORTER ATP-BINDING PROTEIN ALBC-RELATED"/>
    <property type="match status" value="1"/>
</dbReference>
<name>A0A220S329_9NEIS</name>
<dbReference type="RefSeq" id="WP_089036579.1">
    <property type="nucleotide sequence ID" value="NZ_CP022278.1"/>
</dbReference>
<dbReference type="InterPro" id="IPR003439">
    <property type="entry name" value="ABC_transporter-like_ATP-bd"/>
</dbReference>
<evidence type="ECO:0000313" key="6">
    <source>
        <dbReference type="EMBL" id="ASK27884.1"/>
    </source>
</evidence>
<keyword evidence="2" id="KW-0472">Membrane</keyword>
<dbReference type="AlphaFoldDB" id="A0A220S329"/>
<dbReference type="PANTHER" id="PTHR42939:SF1">
    <property type="entry name" value="ABC TRANSPORTER ATP-BINDING PROTEIN ALBC-RELATED"/>
    <property type="match status" value="1"/>
</dbReference>
<proteinExistence type="predicted"/>
<organism evidence="6 7">
    <name type="scientific">Neisseria chenwenguii</name>
    <dbReference type="NCBI Taxonomy" id="1853278"/>
    <lineage>
        <taxon>Bacteria</taxon>
        <taxon>Pseudomonadati</taxon>
        <taxon>Pseudomonadota</taxon>
        <taxon>Betaproteobacteria</taxon>
        <taxon>Neisseriales</taxon>
        <taxon>Neisseriaceae</taxon>
        <taxon>Neisseria</taxon>
    </lineage>
</organism>